<comment type="caution">
    <text evidence="2">The sequence shown here is derived from an EMBL/GenBank/DDBJ whole genome shotgun (WGS) entry which is preliminary data.</text>
</comment>
<sequence>MLQLSKILLTIIFFGIGVIHFYWAFGGLWAKRLAIPTTQEGAPLFDPGLGSCVIIGLFFSVLLLINQKELLRSLPLLYERVLWAIIALVFLARAIGDFQYVGFFKYVKHTTFAYLDNLYYTPLCLLIFALIVVKLAVR</sequence>
<dbReference type="Proteomes" id="UP001597393">
    <property type="component" value="Unassembled WGS sequence"/>
</dbReference>
<evidence type="ECO:0000256" key="1">
    <source>
        <dbReference type="SAM" id="Phobius"/>
    </source>
</evidence>
<reference evidence="3" key="1">
    <citation type="journal article" date="2019" name="Int. J. Syst. Evol. Microbiol.">
        <title>The Global Catalogue of Microorganisms (GCM) 10K type strain sequencing project: providing services to taxonomists for standard genome sequencing and annotation.</title>
        <authorList>
            <consortium name="The Broad Institute Genomics Platform"/>
            <consortium name="The Broad Institute Genome Sequencing Center for Infectious Disease"/>
            <person name="Wu L."/>
            <person name="Ma J."/>
        </authorList>
    </citation>
    <scope>NUCLEOTIDE SEQUENCE [LARGE SCALE GENOMIC DNA]</scope>
    <source>
        <strain evidence="3">KCTC 42248</strain>
    </source>
</reference>
<proteinExistence type="predicted"/>
<dbReference type="EMBL" id="JBHUMA010000008">
    <property type="protein sequence ID" value="MFD2600150.1"/>
    <property type="molecule type" value="Genomic_DNA"/>
</dbReference>
<dbReference type="Pfam" id="PF13160">
    <property type="entry name" value="DUF3995"/>
    <property type="match status" value="1"/>
</dbReference>
<accession>A0ABW5NP06</accession>
<gene>
    <name evidence="2" type="ORF">ACFSQ3_14425</name>
</gene>
<feature type="transmembrane region" description="Helical" evidence="1">
    <location>
        <begin position="45"/>
        <end position="65"/>
    </location>
</feature>
<keyword evidence="1" id="KW-0812">Transmembrane</keyword>
<evidence type="ECO:0000313" key="3">
    <source>
        <dbReference type="Proteomes" id="UP001597393"/>
    </source>
</evidence>
<evidence type="ECO:0000313" key="2">
    <source>
        <dbReference type="EMBL" id="MFD2600150.1"/>
    </source>
</evidence>
<feature type="transmembrane region" description="Helical" evidence="1">
    <location>
        <begin position="77"/>
        <end position="96"/>
    </location>
</feature>
<keyword evidence="1" id="KW-1133">Transmembrane helix</keyword>
<keyword evidence="1" id="KW-0472">Membrane</keyword>
<feature type="transmembrane region" description="Helical" evidence="1">
    <location>
        <begin position="118"/>
        <end position="137"/>
    </location>
</feature>
<dbReference type="RefSeq" id="WP_380870290.1">
    <property type="nucleotide sequence ID" value="NZ_JBHUMA010000008.1"/>
</dbReference>
<protein>
    <submittedName>
        <fullName evidence="2">DUF3995 domain-containing protein</fullName>
    </submittedName>
</protein>
<name>A0ABW5NP06_9SPHI</name>
<dbReference type="InterPro" id="IPR025058">
    <property type="entry name" value="DUF3995"/>
</dbReference>
<organism evidence="2 3">
    <name type="scientific">Sphingobacterium corticis</name>
    <dbReference type="NCBI Taxonomy" id="1812823"/>
    <lineage>
        <taxon>Bacteria</taxon>
        <taxon>Pseudomonadati</taxon>
        <taxon>Bacteroidota</taxon>
        <taxon>Sphingobacteriia</taxon>
        <taxon>Sphingobacteriales</taxon>
        <taxon>Sphingobacteriaceae</taxon>
        <taxon>Sphingobacterium</taxon>
    </lineage>
</organism>
<feature type="transmembrane region" description="Helical" evidence="1">
    <location>
        <begin position="7"/>
        <end position="25"/>
    </location>
</feature>
<keyword evidence="3" id="KW-1185">Reference proteome</keyword>